<feature type="binding site" evidence="3">
    <location>
        <position position="330"/>
    </location>
    <ligand>
        <name>CTP</name>
        <dbReference type="ChEBI" id="CHEBI:37563"/>
    </ligand>
</feature>
<evidence type="ECO:0000256" key="2">
    <source>
        <dbReference type="ARBA" id="ARBA00023239"/>
    </source>
</evidence>
<keyword evidence="2 3" id="KW-0456">Lyase</keyword>
<feature type="domain" description="DNA/pantothenate metabolism flavoprotein C-terminal" evidence="6">
    <location>
        <begin position="193"/>
        <end position="402"/>
    </location>
</feature>
<feature type="binding site" evidence="3">
    <location>
        <position position="295"/>
    </location>
    <ligand>
        <name>CTP</name>
        <dbReference type="ChEBI" id="CHEBI:37563"/>
    </ligand>
</feature>
<dbReference type="Gene3D" id="3.40.50.1950">
    <property type="entry name" value="Flavin prenyltransferase-like"/>
    <property type="match status" value="1"/>
</dbReference>
<dbReference type="Gene3D" id="3.40.50.10300">
    <property type="entry name" value="CoaB-like"/>
    <property type="match status" value="1"/>
</dbReference>
<dbReference type="GO" id="GO:0015937">
    <property type="term" value="P:coenzyme A biosynthetic process"/>
    <property type="evidence" value="ECO:0007669"/>
    <property type="project" value="UniProtKB-UniRule"/>
</dbReference>
<evidence type="ECO:0000259" key="5">
    <source>
        <dbReference type="Pfam" id="PF02441"/>
    </source>
</evidence>
<feature type="binding site" evidence="3">
    <location>
        <begin position="311"/>
        <end position="314"/>
    </location>
    <ligand>
        <name>CTP</name>
        <dbReference type="ChEBI" id="CHEBI:37563"/>
    </ligand>
</feature>
<dbReference type="GO" id="GO:0004633">
    <property type="term" value="F:phosphopantothenoylcysteine decarboxylase activity"/>
    <property type="evidence" value="ECO:0007669"/>
    <property type="project" value="UniProtKB-UniRule"/>
</dbReference>
<dbReference type="GO" id="GO:0015941">
    <property type="term" value="P:pantothenate catabolic process"/>
    <property type="evidence" value="ECO:0007669"/>
    <property type="project" value="InterPro"/>
</dbReference>
<evidence type="ECO:0000256" key="1">
    <source>
        <dbReference type="ARBA" id="ARBA00022793"/>
    </source>
</evidence>
<keyword evidence="3 4" id="KW-0288">FMN</keyword>
<dbReference type="Pfam" id="PF02441">
    <property type="entry name" value="Flavoprotein"/>
    <property type="match status" value="1"/>
</dbReference>
<dbReference type="InterPro" id="IPR005252">
    <property type="entry name" value="CoaBC"/>
</dbReference>
<dbReference type="GO" id="GO:0071513">
    <property type="term" value="C:phosphopantothenoylcysteine decarboxylase complex"/>
    <property type="evidence" value="ECO:0007669"/>
    <property type="project" value="TreeGrafter"/>
</dbReference>
<feature type="region of interest" description="Phosphopantothenate--cysteine ligase" evidence="3">
    <location>
        <begin position="197"/>
        <end position="411"/>
    </location>
</feature>
<evidence type="ECO:0000313" key="8">
    <source>
        <dbReference type="Proteomes" id="UP000184196"/>
    </source>
</evidence>
<feature type="region of interest" description="Phosphopantothenoylcysteine decarboxylase" evidence="3">
    <location>
        <begin position="1"/>
        <end position="196"/>
    </location>
</feature>
<feature type="active site" description="Proton donor" evidence="3">
    <location>
        <position position="164"/>
    </location>
</feature>
<dbReference type="EC" id="6.3.2.5" evidence="3"/>
<keyword evidence="3 4" id="KW-0285">Flavoprotein</keyword>
<reference evidence="8" key="1">
    <citation type="submission" date="2016-11" db="EMBL/GenBank/DDBJ databases">
        <authorList>
            <person name="Varghese N."/>
            <person name="Submissions S."/>
        </authorList>
    </citation>
    <scope>NUCLEOTIDE SEQUENCE [LARGE SCALE GENOMIC DNA]</scope>
    <source>
        <strain evidence="8">DSM 11792</strain>
    </source>
</reference>
<sequence>MRGEEGMLSGKSVILGVTGGIAAYKAAELASALVKAGALVDVVMTRAAQEFVQPLTFTALTGRPVYTALFGHLPDGETIPHIELARKADLIVIAPATANVLARLAYGHADDLLSTLVLAATCPVLLCPAMNVQMYAHPAVQQNLKRLAELGYHILEPAEGRLACGAEGRGRLPSPEIILESIEGLLSSPADFKGLKVLVTAGGTREPIDPVRYISNRSSGKMGYALAAAALQRGAKVTLVSAPTSLSPPAGVELVSVETAQQMYEAVMERFPAQDIVIKAAAVADYRPKIVASHKIKKQEGTLLLELEKNPDILYELGQRKKSDQTLVGFAAETEELEKNAHYKLHAKNLDLLVANDVTRPGAGFGSDTNIVKLFYRDGRMQSLPLMDKKMLAHRIFDVIRELRSTGNSNS</sequence>
<dbReference type="InterPro" id="IPR036551">
    <property type="entry name" value="Flavin_trans-like"/>
</dbReference>
<dbReference type="InterPro" id="IPR003382">
    <property type="entry name" value="Flavoprotein"/>
</dbReference>
<organism evidence="7 8">
    <name type="scientific">Desulfofundulus australicus DSM 11792</name>
    <dbReference type="NCBI Taxonomy" id="1121425"/>
    <lineage>
        <taxon>Bacteria</taxon>
        <taxon>Bacillati</taxon>
        <taxon>Bacillota</taxon>
        <taxon>Clostridia</taxon>
        <taxon>Eubacteriales</taxon>
        <taxon>Peptococcaceae</taxon>
        <taxon>Desulfofundulus</taxon>
    </lineage>
</organism>
<feature type="domain" description="Flavoprotein" evidence="5">
    <location>
        <begin position="11"/>
        <end position="176"/>
    </location>
</feature>
<dbReference type="NCBIfam" id="TIGR00521">
    <property type="entry name" value="coaBC_dfp"/>
    <property type="match status" value="1"/>
</dbReference>
<dbReference type="PANTHER" id="PTHR14359:SF6">
    <property type="entry name" value="PHOSPHOPANTOTHENOYLCYSTEINE DECARBOXYLASE"/>
    <property type="match status" value="1"/>
</dbReference>
<comment type="similarity">
    <text evidence="3 4">In the C-terminal section; belongs to the PPC synthetase family.</text>
</comment>
<evidence type="ECO:0000256" key="4">
    <source>
        <dbReference type="RuleBase" id="RU364078"/>
    </source>
</evidence>
<keyword evidence="8" id="KW-1185">Reference proteome</keyword>
<dbReference type="GO" id="GO:0010181">
    <property type="term" value="F:FMN binding"/>
    <property type="evidence" value="ECO:0007669"/>
    <property type="project" value="UniProtKB-UniRule"/>
</dbReference>
<dbReference type="Pfam" id="PF04127">
    <property type="entry name" value="DFP"/>
    <property type="match status" value="1"/>
</dbReference>
<dbReference type="SUPFAM" id="SSF52507">
    <property type="entry name" value="Homo-oligomeric flavin-containing Cys decarboxylases, HFCD"/>
    <property type="match status" value="1"/>
</dbReference>
<comment type="pathway">
    <text evidence="3 4">Cofactor biosynthesis; coenzyme A biosynthesis; CoA from (R)-pantothenate: step 3/5.</text>
</comment>
<feature type="binding site" evidence="3">
    <location>
        <position position="285"/>
    </location>
    <ligand>
        <name>CTP</name>
        <dbReference type="ChEBI" id="CHEBI:37563"/>
    </ligand>
</feature>
<comment type="pathway">
    <text evidence="3 4">Cofactor biosynthesis; coenzyme A biosynthesis; CoA from (R)-pantothenate: step 2/5.</text>
</comment>
<dbReference type="InterPro" id="IPR007085">
    <property type="entry name" value="DNA/pantothenate-metab_flavo_C"/>
</dbReference>
<evidence type="ECO:0000313" key="7">
    <source>
        <dbReference type="EMBL" id="SHE51565.1"/>
    </source>
</evidence>
<comment type="function">
    <text evidence="4">Catalyzes two steps in the biosynthesis of coenzyme A. In the first step cysteine is conjugated to 4'-phosphopantothenate to form 4-phosphopantothenoylcysteine, in the latter compound is decarboxylated to form 4'-phosphopantotheine.</text>
</comment>
<feature type="binding site" evidence="3">
    <location>
        <position position="344"/>
    </location>
    <ligand>
        <name>CTP</name>
        <dbReference type="ChEBI" id="CHEBI:37563"/>
    </ligand>
</feature>
<name>A0A1M4U4G5_9FIRM</name>
<dbReference type="InterPro" id="IPR035929">
    <property type="entry name" value="CoaB-like_sf"/>
</dbReference>
<evidence type="ECO:0000256" key="3">
    <source>
        <dbReference type="HAMAP-Rule" id="MF_02225"/>
    </source>
</evidence>
<comment type="cofactor">
    <cofactor evidence="3">
        <name>Mg(2+)</name>
        <dbReference type="ChEBI" id="CHEBI:18420"/>
    </cofactor>
</comment>
<comment type="cofactor">
    <cofactor evidence="3">
        <name>FMN</name>
        <dbReference type="ChEBI" id="CHEBI:58210"/>
    </cofactor>
    <text evidence="3">Binds 1 FMN per subunit.</text>
</comment>
<comment type="caution">
    <text evidence="3">Lacks conserved residue(s) required for the propagation of feature annotation.</text>
</comment>
<comment type="catalytic activity">
    <reaction evidence="3 4">
        <text>N-[(R)-4-phosphopantothenoyl]-L-cysteine + H(+) = (R)-4'-phosphopantetheine + CO2</text>
        <dbReference type="Rhea" id="RHEA:16793"/>
        <dbReference type="ChEBI" id="CHEBI:15378"/>
        <dbReference type="ChEBI" id="CHEBI:16526"/>
        <dbReference type="ChEBI" id="CHEBI:59458"/>
        <dbReference type="ChEBI" id="CHEBI:61723"/>
        <dbReference type="EC" id="4.1.1.36"/>
    </reaction>
</comment>
<proteinExistence type="inferred from homology"/>
<dbReference type="EC" id="4.1.1.36" evidence="3"/>
<keyword evidence="1 3" id="KW-0210">Decarboxylase</keyword>
<dbReference type="EMBL" id="FQUW01000006">
    <property type="protein sequence ID" value="SHE51565.1"/>
    <property type="molecule type" value="Genomic_DNA"/>
</dbReference>
<protein>
    <recommendedName>
        <fullName evidence="3">Coenzyme A biosynthesis bifunctional protein CoaBC</fullName>
    </recommendedName>
    <alternativeName>
        <fullName evidence="3">DNA/pantothenate metabolism flavoprotein</fullName>
    </alternativeName>
    <alternativeName>
        <fullName evidence="3">Phosphopantothenoylcysteine synthetase/decarboxylase</fullName>
        <shortName evidence="3">PPCS-PPCDC</shortName>
    </alternativeName>
    <domain>
        <recommendedName>
            <fullName evidence="3">Phosphopantothenoylcysteine decarboxylase</fullName>
            <shortName evidence="3">PPC decarboxylase</shortName>
            <shortName evidence="3">PPC-DC</shortName>
            <ecNumber evidence="3">4.1.1.36</ecNumber>
        </recommendedName>
        <alternativeName>
            <fullName evidence="3">CoaC</fullName>
        </alternativeName>
    </domain>
    <domain>
        <recommendedName>
            <fullName evidence="3">Phosphopantothenate--cysteine ligase</fullName>
            <ecNumber evidence="3">6.3.2.5</ecNumber>
        </recommendedName>
        <alternativeName>
            <fullName evidence="3">CoaB</fullName>
        </alternativeName>
        <alternativeName>
            <fullName evidence="3">Phosphopantothenoylcysteine synthetase</fullName>
            <shortName evidence="3">PPC synthetase</shortName>
            <shortName evidence="3">PPC-S</shortName>
        </alternativeName>
    </domain>
</protein>
<dbReference type="UniPathway" id="UPA00241">
    <property type="reaction ID" value="UER00353"/>
</dbReference>
<feature type="binding site" evidence="3">
    <location>
        <position position="348"/>
    </location>
    <ligand>
        <name>CTP</name>
        <dbReference type="ChEBI" id="CHEBI:37563"/>
    </ligand>
</feature>
<keyword evidence="3" id="KW-0479">Metal-binding</keyword>
<keyword evidence="3 4" id="KW-0436">Ligase</keyword>
<evidence type="ECO:0000259" key="6">
    <source>
        <dbReference type="Pfam" id="PF04127"/>
    </source>
</evidence>
<accession>A0A1M4U4G5</accession>
<comment type="catalytic activity">
    <reaction evidence="3 4">
        <text>(R)-4'-phosphopantothenate + L-cysteine + CTP = N-[(R)-4-phosphopantothenoyl]-L-cysteine + CMP + diphosphate + H(+)</text>
        <dbReference type="Rhea" id="RHEA:19397"/>
        <dbReference type="ChEBI" id="CHEBI:10986"/>
        <dbReference type="ChEBI" id="CHEBI:15378"/>
        <dbReference type="ChEBI" id="CHEBI:33019"/>
        <dbReference type="ChEBI" id="CHEBI:35235"/>
        <dbReference type="ChEBI" id="CHEBI:37563"/>
        <dbReference type="ChEBI" id="CHEBI:59458"/>
        <dbReference type="ChEBI" id="CHEBI:60377"/>
        <dbReference type="EC" id="6.3.2.5"/>
    </reaction>
</comment>
<dbReference type="GO" id="GO:0004632">
    <property type="term" value="F:phosphopantothenate--cysteine ligase activity"/>
    <property type="evidence" value="ECO:0007669"/>
    <property type="project" value="UniProtKB-UniRule"/>
</dbReference>
<dbReference type="AlphaFoldDB" id="A0A1M4U4G5"/>
<keyword evidence="3" id="KW-0511">Multifunctional enzyme</keyword>
<dbReference type="HAMAP" id="MF_02225">
    <property type="entry name" value="CoaBC"/>
    <property type="match status" value="1"/>
</dbReference>
<keyword evidence="3" id="KW-0460">Magnesium</keyword>
<comment type="function">
    <text evidence="3">Catalyzes two sequential steps in the biosynthesis of coenzyme A. In the first step cysteine is conjugated to 4'-phosphopantothenate to form 4-phosphopantothenoylcysteine. In the second step the latter compound is decarboxylated to form 4'-phosphopantotheine.</text>
</comment>
<dbReference type="PANTHER" id="PTHR14359">
    <property type="entry name" value="HOMO-OLIGOMERIC FLAVIN CONTAINING CYS DECARBOXYLASE FAMILY"/>
    <property type="match status" value="1"/>
</dbReference>
<gene>
    <name evidence="3" type="primary">coaBC</name>
    <name evidence="7" type="ORF">SAMN02745218_00398</name>
</gene>
<dbReference type="GO" id="GO:0046872">
    <property type="term" value="F:metal ion binding"/>
    <property type="evidence" value="ECO:0007669"/>
    <property type="project" value="UniProtKB-KW"/>
</dbReference>
<dbReference type="Proteomes" id="UP000184196">
    <property type="component" value="Unassembled WGS sequence"/>
</dbReference>
<dbReference type="SUPFAM" id="SSF102645">
    <property type="entry name" value="CoaB-like"/>
    <property type="match status" value="1"/>
</dbReference>
<comment type="similarity">
    <text evidence="3 4">In the N-terminal section; belongs to the HFCD (homo-oligomeric flavin containing Cys decarboxylase) superfamily.</text>
</comment>